<dbReference type="SUPFAM" id="SSF48452">
    <property type="entry name" value="TPR-like"/>
    <property type="match status" value="1"/>
</dbReference>
<dbReference type="NCBIfam" id="TIGR00756">
    <property type="entry name" value="PPR"/>
    <property type="match status" value="3"/>
</dbReference>
<dbReference type="InterPro" id="IPR002885">
    <property type="entry name" value="PPR_rpt"/>
</dbReference>
<evidence type="ECO:0000313" key="3">
    <source>
        <dbReference type="EMBL" id="PIN22404.1"/>
    </source>
</evidence>
<dbReference type="FunFam" id="1.25.40.10:FF:000453">
    <property type="entry name" value="Pentatricopeptide repeat-containing protein mitochondrial"/>
    <property type="match status" value="1"/>
</dbReference>
<feature type="repeat" description="PPR" evidence="2">
    <location>
        <begin position="575"/>
        <end position="610"/>
    </location>
</feature>
<reference evidence="4" key="1">
    <citation type="journal article" date="2018" name="Gigascience">
        <title>Genome assembly of the Pink Ipe (Handroanthus impetiginosus, Bignoniaceae), a highly valued, ecologically keystone Neotropical timber forest tree.</title>
        <authorList>
            <person name="Silva-Junior O.B."/>
            <person name="Grattapaglia D."/>
            <person name="Novaes E."/>
            <person name="Collevatti R.G."/>
        </authorList>
    </citation>
    <scope>NUCLEOTIDE SEQUENCE [LARGE SCALE GENOMIC DNA]</scope>
    <source>
        <strain evidence="4">cv. UFG-1</strain>
    </source>
</reference>
<accession>A0A2G9HY21</accession>
<dbReference type="FunFam" id="1.25.40.10:FF:000573">
    <property type="entry name" value="Pentatricopeptide repeat-containing protein mitochondrial"/>
    <property type="match status" value="1"/>
</dbReference>
<protein>
    <recommendedName>
        <fullName evidence="5">Pentacotripeptide-repeat region of PRORP domain-containing protein</fullName>
    </recommendedName>
</protein>
<organism evidence="3 4">
    <name type="scientific">Handroanthus impetiginosus</name>
    <dbReference type="NCBI Taxonomy" id="429701"/>
    <lineage>
        <taxon>Eukaryota</taxon>
        <taxon>Viridiplantae</taxon>
        <taxon>Streptophyta</taxon>
        <taxon>Embryophyta</taxon>
        <taxon>Tracheophyta</taxon>
        <taxon>Spermatophyta</taxon>
        <taxon>Magnoliopsida</taxon>
        <taxon>eudicotyledons</taxon>
        <taxon>Gunneridae</taxon>
        <taxon>Pentapetalae</taxon>
        <taxon>asterids</taxon>
        <taxon>lamiids</taxon>
        <taxon>Lamiales</taxon>
        <taxon>Bignoniaceae</taxon>
        <taxon>Crescentiina</taxon>
        <taxon>Tabebuia alliance</taxon>
        <taxon>Handroanthus</taxon>
    </lineage>
</organism>
<name>A0A2G9HY21_9LAMI</name>
<dbReference type="OrthoDB" id="185373at2759"/>
<feature type="repeat" description="PPR" evidence="2">
    <location>
        <begin position="240"/>
        <end position="275"/>
    </location>
</feature>
<evidence type="ECO:0000313" key="4">
    <source>
        <dbReference type="Proteomes" id="UP000231279"/>
    </source>
</evidence>
<evidence type="ECO:0000256" key="1">
    <source>
        <dbReference type="ARBA" id="ARBA00022737"/>
    </source>
</evidence>
<comment type="caution">
    <text evidence="3">The sequence shown here is derived from an EMBL/GenBank/DDBJ whole genome shotgun (WGS) entry which is preliminary data.</text>
</comment>
<dbReference type="EMBL" id="NKXS01000775">
    <property type="protein sequence ID" value="PIN22404.1"/>
    <property type="molecule type" value="Genomic_DNA"/>
</dbReference>
<dbReference type="Proteomes" id="UP000231279">
    <property type="component" value="Unassembled WGS sequence"/>
</dbReference>
<dbReference type="GO" id="GO:0003723">
    <property type="term" value="F:RNA binding"/>
    <property type="evidence" value="ECO:0007669"/>
    <property type="project" value="InterPro"/>
</dbReference>
<dbReference type="PANTHER" id="PTHR24015:SF524">
    <property type="entry name" value="OS07G0670000 PROTEIN"/>
    <property type="match status" value="1"/>
</dbReference>
<feature type="repeat" description="PPR" evidence="2">
    <location>
        <begin position="540"/>
        <end position="574"/>
    </location>
</feature>
<dbReference type="InterPro" id="IPR046960">
    <property type="entry name" value="PPR_At4g14850-like_plant"/>
</dbReference>
<gene>
    <name evidence="3" type="ORF">CDL12_04887</name>
</gene>
<dbReference type="Pfam" id="PF01535">
    <property type="entry name" value="PPR"/>
    <property type="match status" value="7"/>
</dbReference>
<dbReference type="Gene3D" id="1.25.40.10">
    <property type="entry name" value="Tetratricopeptide repeat domain"/>
    <property type="match status" value="6"/>
</dbReference>
<dbReference type="Pfam" id="PF20431">
    <property type="entry name" value="E_motif"/>
    <property type="match status" value="1"/>
</dbReference>
<dbReference type="STRING" id="429701.A0A2G9HY21"/>
<dbReference type="InterPro" id="IPR011990">
    <property type="entry name" value="TPR-like_helical_dom_sf"/>
</dbReference>
<proteinExistence type="predicted"/>
<dbReference type="AlphaFoldDB" id="A0A2G9HY21"/>
<evidence type="ECO:0008006" key="5">
    <source>
        <dbReference type="Google" id="ProtNLM"/>
    </source>
</evidence>
<sequence length="773" mass="86546">MITRQLRLDFLPKIHIQQSQKFKNWCSLSHGYHLLDEISKPPHVSVHRFMLNLLHQNRQGEALNVFKKHLQRGLSGIDEVAIALASKACIGQPKLGSQIHGFAIVSDFMVHLSVCNSLMNMYCKSRDLRSALCIFENLKNPDTVSYNTVLSGFEDSENALLFARRMYSAGIAFDAVTFTGALAHCADCEEFCFGFQLHGVVLKFGLKTEIFIGNALVTLYAKCGQIFYADKVFDEMPHKDLVSWNAILSGYAQEGSYGLEAILGFIEMVKAGMNLDHVSFSSVISACGHERNLDFGKQVHALLMKRGYSNHVSICNVLMSMYSKCEIVEDAKLVFKNILDGNVVSWTTMLSICEDDAMSLFKKMIRHGVYPNDVTFVGLIHAITKQGMMQEGLVVHGFCIKSNFLSEINVANSFITMYGKFKLVEDCIKVFQELDYREVISWNALISAYSLNEMYQEALQVFLLASKELPPNPYTFGSVLHAIASSESISLRQGKRCHGYIRKLGLDTNPIVLGALLDMYAKRGSIDESKKIFDETAQKSQVSWTAIISAHARHGDYESVMKHFNKMVMEGIKPDSITFLSVLTSCGHNGMVDKGVEIFNSMINDHSVEPSAEHYSCIVDMLGRAGRLNEAEEFLSRIPGGPSVSVLQSLLGSCRTYGNVDLAIRVSDALIAMEPNESGSYVLMSNLFAEKGKWEKAAKMRRMMRERKVTKEVGFSWADVGNADECMYLHGFSSGDKSHPLSKEIFVMAELLGAEMKRRRERSCDVFSRRDLI</sequence>
<dbReference type="InterPro" id="IPR046848">
    <property type="entry name" value="E_motif"/>
</dbReference>
<keyword evidence="4" id="KW-1185">Reference proteome</keyword>
<dbReference type="GO" id="GO:0009451">
    <property type="term" value="P:RNA modification"/>
    <property type="evidence" value="ECO:0007669"/>
    <property type="project" value="InterPro"/>
</dbReference>
<dbReference type="PANTHER" id="PTHR24015">
    <property type="entry name" value="OS07G0578800 PROTEIN-RELATED"/>
    <property type="match status" value="1"/>
</dbReference>
<dbReference type="Pfam" id="PF13041">
    <property type="entry name" value="PPR_2"/>
    <property type="match status" value="1"/>
</dbReference>
<dbReference type="FunFam" id="1.25.40.10:FF:000344">
    <property type="entry name" value="Pentatricopeptide repeat-containing protein"/>
    <property type="match status" value="1"/>
</dbReference>
<dbReference type="PROSITE" id="PS51375">
    <property type="entry name" value="PPR"/>
    <property type="match status" value="3"/>
</dbReference>
<evidence type="ECO:0000256" key="2">
    <source>
        <dbReference type="PROSITE-ProRule" id="PRU00708"/>
    </source>
</evidence>
<keyword evidence="1" id="KW-0677">Repeat</keyword>